<dbReference type="InterPro" id="IPR000045">
    <property type="entry name" value="Prepilin_IV_endopep_pep"/>
</dbReference>
<dbReference type="Pfam" id="PF01478">
    <property type="entry name" value="Peptidase_A24"/>
    <property type="match status" value="1"/>
</dbReference>
<dbReference type="GeneID" id="86980552"/>
<evidence type="ECO:0000256" key="1">
    <source>
        <dbReference type="SAM" id="Phobius"/>
    </source>
</evidence>
<dbReference type="EMBL" id="LCYC01000008">
    <property type="protein sequence ID" value="KWV82769.1"/>
    <property type="molecule type" value="Genomic_DNA"/>
</dbReference>
<sequence length="167" mass="18012">MIQTLVIVLWLGVCAVQDIRQRQISNTLTLGVGLLALIYLLWAGSTWLGAPRSEGGLALALALVLTLPGYALGRFGAGDVKLLAALGLASNIDYLLGALIGAGIVMVAWTLMHQWLSSNRVERAGQASTKQPFAPFVLTGFAGSWFWIHQSHELINAMYIVGKYVYV</sequence>
<evidence type="ECO:0000313" key="4">
    <source>
        <dbReference type="EMBL" id="KWV86703.1"/>
    </source>
</evidence>
<gene>
    <name evidence="5" type="ORF">C7A10_08950</name>
    <name evidence="3" type="ORF">PFL603g_00922</name>
    <name evidence="4" type="ORF">PFLmoz3_03787</name>
</gene>
<evidence type="ECO:0000313" key="7">
    <source>
        <dbReference type="Proteomes" id="UP000063434"/>
    </source>
</evidence>
<feature type="domain" description="Prepilin type IV endopeptidase peptidase" evidence="2">
    <location>
        <begin position="5"/>
        <end position="110"/>
    </location>
</feature>
<proteinExistence type="predicted"/>
<evidence type="ECO:0000259" key="2">
    <source>
        <dbReference type="Pfam" id="PF01478"/>
    </source>
</evidence>
<dbReference type="PATRIC" id="fig|294.192.peg.2896"/>
<dbReference type="EMBL" id="LCYA01000092">
    <property type="protein sequence ID" value="KWV86703.1"/>
    <property type="molecule type" value="Genomic_DNA"/>
</dbReference>
<dbReference type="Gene3D" id="1.20.120.1220">
    <property type="match status" value="1"/>
</dbReference>
<comment type="caution">
    <text evidence="4">The sequence shown here is derived from an EMBL/GenBank/DDBJ whole genome shotgun (WGS) entry which is preliminary data.</text>
</comment>
<name>A0A109LFN8_PSEFL</name>
<dbReference type="GO" id="GO:0016020">
    <property type="term" value="C:membrane"/>
    <property type="evidence" value="ECO:0007669"/>
    <property type="project" value="InterPro"/>
</dbReference>
<reference evidence="6 7" key="1">
    <citation type="submission" date="2015-05" db="EMBL/GenBank/DDBJ databases">
        <title>A genomic and transcriptomic approach to investigate the blue pigment phenotype in Pseudomonas fluorescens.</title>
        <authorList>
            <person name="Andreani N.A."/>
            <person name="Cardazzo B."/>
        </authorList>
    </citation>
    <scope>NUCLEOTIDE SEQUENCE [LARGE SCALE GENOMIC DNA]</scope>
    <source>
        <strain evidence="4 6">Ps_22</strain>
        <strain evidence="3 7">Ps_40</strain>
    </source>
</reference>
<feature type="transmembrane region" description="Helical" evidence="1">
    <location>
        <begin position="132"/>
        <end position="148"/>
    </location>
</feature>
<dbReference type="Proteomes" id="UP000063434">
    <property type="component" value="Unassembled WGS sequence"/>
</dbReference>
<dbReference type="GO" id="GO:0004190">
    <property type="term" value="F:aspartic-type endopeptidase activity"/>
    <property type="evidence" value="ECO:0007669"/>
    <property type="project" value="InterPro"/>
</dbReference>
<evidence type="ECO:0000313" key="8">
    <source>
        <dbReference type="Proteomes" id="UP000239731"/>
    </source>
</evidence>
<feature type="transmembrane region" description="Helical" evidence="1">
    <location>
        <begin position="55"/>
        <end position="72"/>
    </location>
</feature>
<feature type="transmembrane region" description="Helical" evidence="1">
    <location>
        <begin position="25"/>
        <end position="43"/>
    </location>
</feature>
<protein>
    <submittedName>
        <fullName evidence="5">Prepilin peptidase</fullName>
    </submittedName>
    <submittedName>
        <fullName evidence="4">Type IV leader peptidase family protein</fullName>
    </submittedName>
</protein>
<keyword evidence="1" id="KW-0812">Transmembrane</keyword>
<evidence type="ECO:0000313" key="5">
    <source>
        <dbReference type="EMBL" id="PRW93287.1"/>
    </source>
</evidence>
<keyword evidence="1" id="KW-1133">Transmembrane helix</keyword>
<organism evidence="4 6">
    <name type="scientific">Pseudomonas fluorescens</name>
    <dbReference type="NCBI Taxonomy" id="294"/>
    <lineage>
        <taxon>Bacteria</taxon>
        <taxon>Pseudomonadati</taxon>
        <taxon>Pseudomonadota</taxon>
        <taxon>Gammaproteobacteria</taxon>
        <taxon>Pseudomonadales</taxon>
        <taxon>Pseudomonadaceae</taxon>
        <taxon>Pseudomonas</taxon>
    </lineage>
</organism>
<feature type="transmembrane region" description="Helical" evidence="1">
    <location>
        <begin position="92"/>
        <end position="111"/>
    </location>
</feature>
<dbReference type="EMBL" id="PVUH01000005">
    <property type="protein sequence ID" value="PRW93287.1"/>
    <property type="molecule type" value="Genomic_DNA"/>
</dbReference>
<reference evidence="5 8" key="2">
    <citation type="submission" date="2018-03" db="EMBL/GenBank/DDBJ databases">
        <title>Blue discolouration in mozzarella cheese caused by Pseudomonas fluorescens.</title>
        <authorList>
            <person name="Chiesa F."/>
            <person name="Dalmasso A."/>
            <person name="Lomonaco S."/>
        </authorList>
    </citation>
    <scope>NUCLEOTIDE SEQUENCE [LARGE SCALE GENOMIC DNA]</scope>
    <source>
        <strain evidence="5 8">11293</strain>
    </source>
</reference>
<dbReference type="Proteomes" id="UP000239731">
    <property type="component" value="Unassembled WGS sequence"/>
</dbReference>
<keyword evidence="1" id="KW-0472">Membrane</keyword>
<dbReference type="RefSeq" id="WP_054896406.1">
    <property type="nucleotide sequence ID" value="NZ_LCYA01000092.1"/>
</dbReference>
<dbReference type="Proteomes" id="UP000061348">
    <property type="component" value="Unassembled WGS sequence"/>
</dbReference>
<accession>A0A109LFN8</accession>
<evidence type="ECO:0000313" key="3">
    <source>
        <dbReference type="EMBL" id="KWV82769.1"/>
    </source>
</evidence>
<dbReference type="AlphaFoldDB" id="A0A109LFN8"/>
<evidence type="ECO:0000313" key="6">
    <source>
        <dbReference type="Proteomes" id="UP000061348"/>
    </source>
</evidence>